<evidence type="ECO:0008006" key="4">
    <source>
        <dbReference type="Google" id="ProtNLM"/>
    </source>
</evidence>
<sequence length="179" mass="20345">MKTPMMIVLLLALSGCASQSCDMPWSESACREDRLLYQNDLMQAKILIAAGDEEGYELAHALLNRSARQDERGETEFYRALLMIRQGPQTTEVIRMLDKAADKDHPHAIALLYKIYDEPYLIDQPDPAKARHYRERYGELDVAQSGYPSFDKAREVVDQLLDAPQQLAKERSATEPAED</sequence>
<accession>A0ABR5YWC8</accession>
<evidence type="ECO:0000256" key="1">
    <source>
        <dbReference type="SAM" id="SignalP"/>
    </source>
</evidence>
<feature type="chain" id="PRO_5046186028" description="Sel1 repeat family protein" evidence="1">
    <location>
        <begin position="21"/>
        <end position="179"/>
    </location>
</feature>
<dbReference type="RefSeq" id="WP_181069095.1">
    <property type="nucleotide sequence ID" value="NZ_JAAMRF010000001.1"/>
</dbReference>
<dbReference type="EMBL" id="JAAMRF010000001">
    <property type="protein sequence ID" value="MBA1272235.1"/>
    <property type="molecule type" value="Genomic_DNA"/>
</dbReference>
<keyword evidence="3" id="KW-1185">Reference proteome</keyword>
<organism evidence="2 3">
    <name type="scientific">Stutzerimonas azotifigens</name>
    <dbReference type="NCBI Taxonomy" id="291995"/>
    <lineage>
        <taxon>Bacteria</taxon>
        <taxon>Pseudomonadati</taxon>
        <taxon>Pseudomonadota</taxon>
        <taxon>Gammaproteobacteria</taxon>
        <taxon>Pseudomonadales</taxon>
        <taxon>Pseudomonadaceae</taxon>
        <taxon>Stutzerimonas</taxon>
    </lineage>
</organism>
<name>A0ABR5YWC8_9GAMM</name>
<comment type="caution">
    <text evidence="2">The sequence shown here is derived from an EMBL/GenBank/DDBJ whole genome shotgun (WGS) entry which is preliminary data.</text>
</comment>
<reference evidence="2 3" key="1">
    <citation type="submission" date="2020-02" db="EMBL/GenBank/DDBJ databases">
        <title>Synteny-based analysis reveals conserved mechanism for high triclosan tolerance in Pseudomonas, as well as instances of horizontal transfer.</title>
        <authorList>
            <person name="Mcfarland A.G."/>
            <person name="Bertucci H.K."/>
            <person name="Litmann E."/>
            <person name="Shen J."/>
            <person name="Huttenhower C."/>
            <person name="Hartmann E.M."/>
        </authorList>
    </citation>
    <scope>NUCLEOTIDE SEQUENCE [LARGE SCALE GENOMIC DNA]</scope>
    <source>
        <strain evidence="2 3">115A1</strain>
    </source>
</reference>
<dbReference type="Proteomes" id="UP000786387">
    <property type="component" value="Unassembled WGS sequence"/>
</dbReference>
<protein>
    <recommendedName>
        <fullName evidence="4">Sel1 repeat family protein</fullName>
    </recommendedName>
</protein>
<keyword evidence="1" id="KW-0732">Signal</keyword>
<dbReference type="InterPro" id="IPR011990">
    <property type="entry name" value="TPR-like_helical_dom_sf"/>
</dbReference>
<evidence type="ECO:0000313" key="2">
    <source>
        <dbReference type="EMBL" id="MBA1272235.1"/>
    </source>
</evidence>
<dbReference type="Gene3D" id="1.25.40.10">
    <property type="entry name" value="Tetratricopeptide repeat domain"/>
    <property type="match status" value="1"/>
</dbReference>
<dbReference type="PROSITE" id="PS51257">
    <property type="entry name" value="PROKAR_LIPOPROTEIN"/>
    <property type="match status" value="1"/>
</dbReference>
<gene>
    <name evidence="2" type="ORF">G7026_02575</name>
</gene>
<feature type="signal peptide" evidence="1">
    <location>
        <begin position="1"/>
        <end position="20"/>
    </location>
</feature>
<dbReference type="SUPFAM" id="SSF81901">
    <property type="entry name" value="HCP-like"/>
    <property type="match status" value="1"/>
</dbReference>
<evidence type="ECO:0000313" key="3">
    <source>
        <dbReference type="Proteomes" id="UP000786387"/>
    </source>
</evidence>
<proteinExistence type="predicted"/>